<dbReference type="AlphaFoldDB" id="A0A645J286"/>
<evidence type="ECO:0000313" key="1">
    <source>
        <dbReference type="EMBL" id="MPN57788.1"/>
    </source>
</evidence>
<comment type="caution">
    <text evidence="1">The sequence shown here is derived from an EMBL/GenBank/DDBJ whole genome shotgun (WGS) entry which is preliminary data.</text>
</comment>
<gene>
    <name evidence="1" type="primary">hypD_28</name>
    <name evidence="1" type="ORF">SDC9_205482</name>
</gene>
<name>A0A645J286_9ZZZZ</name>
<dbReference type="GO" id="GO:0051604">
    <property type="term" value="P:protein maturation"/>
    <property type="evidence" value="ECO:0007669"/>
    <property type="project" value="TreeGrafter"/>
</dbReference>
<dbReference type="PANTHER" id="PTHR30149">
    <property type="entry name" value="HYDROGENASE PROTEIN ASSEMBLY PROTEIN HYPD"/>
    <property type="match status" value="1"/>
</dbReference>
<sequence length="86" mass="9559">MGSIPISALVIKDKYRELNAIDKFGLRENNLDNSNISGCKCSEVIMGKTTPYECSFFRKVCNSENPIGPCMVSMEGACYCAYKFGR</sequence>
<dbReference type="InterPro" id="IPR042244">
    <property type="entry name" value="HypD_2_sf"/>
</dbReference>
<dbReference type="Pfam" id="PF01924">
    <property type="entry name" value="HypD"/>
    <property type="match status" value="1"/>
</dbReference>
<dbReference type="GO" id="GO:0051539">
    <property type="term" value="F:4 iron, 4 sulfur cluster binding"/>
    <property type="evidence" value="ECO:0007669"/>
    <property type="project" value="TreeGrafter"/>
</dbReference>
<proteinExistence type="predicted"/>
<dbReference type="Gene3D" id="6.10.20.100">
    <property type="match status" value="1"/>
</dbReference>
<accession>A0A645J286</accession>
<reference evidence="1" key="1">
    <citation type="submission" date="2019-08" db="EMBL/GenBank/DDBJ databases">
        <authorList>
            <person name="Kucharzyk K."/>
            <person name="Murdoch R.W."/>
            <person name="Higgins S."/>
            <person name="Loffler F."/>
        </authorList>
    </citation>
    <scope>NUCLEOTIDE SEQUENCE</scope>
</reference>
<dbReference type="GO" id="GO:0070025">
    <property type="term" value="F:carbon monoxide binding"/>
    <property type="evidence" value="ECO:0007669"/>
    <property type="project" value="TreeGrafter"/>
</dbReference>
<organism evidence="1">
    <name type="scientific">bioreactor metagenome</name>
    <dbReference type="NCBI Taxonomy" id="1076179"/>
    <lineage>
        <taxon>unclassified sequences</taxon>
        <taxon>metagenomes</taxon>
        <taxon>ecological metagenomes</taxon>
    </lineage>
</organism>
<dbReference type="InterPro" id="IPR002780">
    <property type="entry name" value="Hyd_form_HypD"/>
</dbReference>
<dbReference type="EMBL" id="VSSQ01129777">
    <property type="protein sequence ID" value="MPN57788.1"/>
    <property type="molecule type" value="Genomic_DNA"/>
</dbReference>
<dbReference type="GO" id="GO:0005506">
    <property type="term" value="F:iron ion binding"/>
    <property type="evidence" value="ECO:0007669"/>
    <property type="project" value="TreeGrafter"/>
</dbReference>
<protein>
    <submittedName>
        <fullName evidence="1">Hydrogenase maturation factor HypD</fullName>
    </submittedName>
</protein>
<dbReference type="PANTHER" id="PTHR30149:SF0">
    <property type="entry name" value="HYDROGENASE MATURATION FACTOR HYPD"/>
    <property type="match status" value="1"/>
</dbReference>